<evidence type="ECO:0000259" key="1">
    <source>
        <dbReference type="PROSITE" id="PS50125"/>
    </source>
</evidence>
<dbReference type="AlphaFoldDB" id="A0A853IDE7"/>
<dbReference type="InterPro" id="IPR050697">
    <property type="entry name" value="Adenylyl/Guanylyl_Cyclase_3/4"/>
</dbReference>
<dbReference type="CDD" id="cd07302">
    <property type="entry name" value="CHD"/>
    <property type="match status" value="1"/>
</dbReference>
<dbReference type="GO" id="GO:0035556">
    <property type="term" value="P:intracellular signal transduction"/>
    <property type="evidence" value="ECO:0007669"/>
    <property type="project" value="InterPro"/>
</dbReference>
<accession>A0A853IDE7</accession>
<dbReference type="InterPro" id="IPR029787">
    <property type="entry name" value="Nucleotide_cyclase"/>
</dbReference>
<protein>
    <submittedName>
        <fullName evidence="2">Adenylate/guanylate cyclase domain-containing protein</fullName>
    </submittedName>
</protein>
<dbReference type="SUPFAM" id="SSF55073">
    <property type="entry name" value="Nucleotide cyclase"/>
    <property type="match status" value="1"/>
</dbReference>
<dbReference type="Proteomes" id="UP000569732">
    <property type="component" value="Unassembled WGS sequence"/>
</dbReference>
<dbReference type="PANTHER" id="PTHR43081:SF11">
    <property type="entry name" value="BLR2264 PROTEIN"/>
    <property type="match status" value="1"/>
</dbReference>
<comment type="caution">
    <text evidence="2">The sequence shown here is derived from an EMBL/GenBank/DDBJ whole genome shotgun (WGS) entry which is preliminary data.</text>
</comment>
<dbReference type="RefSeq" id="WP_180569558.1">
    <property type="nucleotide sequence ID" value="NZ_JACCKB010000026.1"/>
</dbReference>
<organism evidence="2 3">
    <name type="scientific">Spartinivicinus marinus</name>
    <dbReference type="NCBI Taxonomy" id="2994442"/>
    <lineage>
        <taxon>Bacteria</taxon>
        <taxon>Pseudomonadati</taxon>
        <taxon>Pseudomonadota</taxon>
        <taxon>Gammaproteobacteria</taxon>
        <taxon>Oceanospirillales</taxon>
        <taxon>Zooshikellaceae</taxon>
        <taxon>Spartinivicinus</taxon>
    </lineage>
</organism>
<dbReference type="Gene3D" id="3.30.70.1230">
    <property type="entry name" value="Nucleotide cyclase"/>
    <property type="match status" value="1"/>
</dbReference>
<reference evidence="2 3" key="1">
    <citation type="submission" date="2020-07" db="EMBL/GenBank/DDBJ databases">
        <title>Endozoicomonas sp. nov., isolated from sediment.</title>
        <authorList>
            <person name="Gu T."/>
        </authorList>
    </citation>
    <scope>NUCLEOTIDE SEQUENCE [LARGE SCALE GENOMIC DNA]</scope>
    <source>
        <strain evidence="2 3">SM1973</strain>
    </source>
</reference>
<feature type="domain" description="Guanylate cyclase" evidence="1">
    <location>
        <begin position="229"/>
        <end position="363"/>
    </location>
</feature>
<dbReference type="InterPro" id="IPR001054">
    <property type="entry name" value="A/G_cyclase"/>
</dbReference>
<dbReference type="Pfam" id="PF00211">
    <property type="entry name" value="Guanylate_cyc"/>
    <property type="match status" value="1"/>
</dbReference>
<dbReference type="SMART" id="SM00044">
    <property type="entry name" value="CYCc"/>
    <property type="match status" value="1"/>
</dbReference>
<proteinExistence type="predicted"/>
<sequence length="423" mass="47200">MNSTNHQQFQAIQSLLGNTGGWPLASLLVWLITDGRKLNDRCKLLRALSNQLLAAGLPIIRIRFTLHTIHPEITGKAFTWWRGREQIDVFTPEHGIEVTNSYRGSPIEKVRQTNQIVRYKLSEIDISNAHIVLQELAATQVSDYIVFPLQFTDGYINTFTIATDHPGGFTDQDIQKLSLLLDYLTPILEVYTTRDIIRSLLNTYVGPKTGQKILKGSIKRGDSEVIEAALWYSDLRNFTALTESLENEHMLELINAYFEIITNAVTHRGGEVLRFIGDAMLILFTKEAASTINAACEAALDAAILAYEQIQTLNTELVKKGQPIIEFGVGLHQGEVIYGNVGSSSRLDFTVMGPAVNRTARIEELTKMVGTNLLMSDEFASLINHPVHFVGKYPVKGVAEPLAVYRLEQSTTDFTTNHLEVAL</sequence>
<dbReference type="GO" id="GO:0006171">
    <property type="term" value="P:cAMP biosynthetic process"/>
    <property type="evidence" value="ECO:0007669"/>
    <property type="project" value="TreeGrafter"/>
</dbReference>
<keyword evidence="3" id="KW-1185">Reference proteome</keyword>
<dbReference type="EMBL" id="JACCKB010000026">
    <property type="protein sequence ID" value="NYZ67537.1"/>
    <property type="molecule type" value="Genomic_DNA"/>
</dbReference>
<evidence type="ECO:0000313" key="2">
    <source>
        <dbReference type="EMBL" id="NYZ67537.1"/>
    </source>
</evidence>
<dbReference type="GO" id="GO:0004016">
    <property type="term" value="F:adenylate cyclase activity"/>
    <property type="evidence" value="ECO:0007669"/>
    <property type="project" value="UniProtKB-ARBA"/>
</dbReference>
<name>A0A853IDE7_9GAMM</name>
<gene>
    <name evidence="2" type="ORF">H0A36_16080</name>
</gene>
<dbReference type="PANTHER" id="PTHR43081">
    <property type="entry name" value="ADENYLATE CYCLASE, TERMINAL-DIFFERENTIATION SPECIFIC-RELATED"/>
    <property type="match status" value="1"/>
</dbReference>
<dbReference type="PROSITE" id="PS50125">
    <property type="entry name" value="GUANYLATE_CYCLASE_2"/>
    <property type="match status" value="1"/>
</dbReference>
<evidence type="ECO:0000313" key="3">
    <source>
        <dbReference type="Proteomes" id="UP000569732"/>
    </source>
</evidence>